<feature type="compositionally biased region" description="Polar residues" evidence="1">
    <location>
        <begin position="359"/>
        <end position="368"/>
    </location>
</feature>
<proteinExistence type="predicted"/>
<feature type="region of interest" description="Disordered" evidence="1">
    <location>
        <begin position="1"/>
        <end position="22"/>
    </location>
</feature>
<organism evidence="2 3">
    <name type="scientific">Deinococcus ruber</name>
    <dbReference type="NCBI Taxonomy" id="1848197"/>
    <lineage>
        <taxon>Bacteria</taxon>
        <taxon>Thermotogati</taxon>
        <taxon>Deinococcota</taxon>
        <taxon>Deinococci</taxon>
        <taxon>Deinococcales</taxon>
        <taxon>Deinococcaceae</taxon>
        <taxon>Deinococcus</taxon>
    </lineage>
</organism>
<sequence>MTFLQPAQAAPLPPPDVSIHPSVQGADRRRLTRAMHGLTPEQARNVLLLEDGRLLANRPELLSAFTLTVLPQHPVTGAYLAEESGIASLLGGLTRLFQPHAGPATPEKRGVQVECRPEKSGPYRRVYSRPGYSFQAARLYLPSDTAAEMKEEKAAGKGDTAFIYMGGWGGKGGAVDAGFQHGHAGGGPQDDWAPFFLVQQKGAASAVTVSDQKQGNGGPWRIQSGSEAELHFWVSQDADLTYLNMFISGTTSVDQQPSTLTLRAPVDASFGWDAAGGDNILKRMTTIGQNYDQEDLSTGSYMNGVRWMDSRIGTSEADAHTWAADDTGGYCSYPDPKSPEGQRQDGQGTRWSVVYTDPANETDSVALK</sequence>
<gene>
    <name evidence="2" type="ORF">GCM10008957_16830</name>
</gene>
<dbReference type="Gene3D" id="2.60.120.1270">
    <property type="match status" value="1"/>
</dbReference>
<comment type="caution">
    <text evidence="2">The sequence shown here is derived from an EMBL/GenBank/DDBJ whole genome shotgun (WGS) entry which is preliminary data.</text>
</comment>
<dbReference type="InterPro" id="IPR038682">
    <property type="entry name" value="YrpD-like_sf"/>
</dbReference>
<feature type="compositionally biased region" description="Low complexity" evidence="1">
    <location>
        <begin position="1"/>
        <end position="10"/>
    </location>
</feature>
<evidence type="ECO:0000256" key="1">
    <source>
        <dbReference type="SAM" id="MobiDB-lite"/>
    </source>
</evidence>
<dbReference type="RefSeq" id="WP_189089317.1">
    <property type="nucleotide sequence ID" value="NZ_BMQL01000007.1"/>
</dbReference>
<feature type="region of interest" description="Disordered" evidence="1">
    <location>
        <begin position="324"/>
        <end position="368"/>
    </location>
</feature>
<reference evidence="2" key="2">
    <citation type="submission" date="2020-09" db="EMBL/GenBank/DDBJ databases">
        <authorList>
            <person name="Sun Q."/>
            <person name="Ohkuma M."/>
        </authorList>
    </citation>
    <scope>NUCLEOTIDE SEQUENCE</scope>
    <source>
        <strain evidence="2">JCM 31311</strain>
    </source>
</reference>
<evidence type="ECO:0000313" key="3">
    <source>
        <dbReference type="Proteomes" id="UP000603865"/>
    </source>
</evidence>
<keyword evidence="3" id="KW-1185">Reference proteome</keyword>
<accession>A0A918C3C7</accession>
<name>A0A918C3C7_9DEIO</name>
<dbReference type="AlphaFoldDB" id="A0A918C3C7"/>
<protein>
    <submittedName>
        <fullName evidence="2">Uncharacterized protein</fullName>
    </submittedName>
</protein>
<dbReference type="EMBL" id="BMQL01000007">
    <property type="protein sequence ID" value="GGR04582.1"/>
    <property type="molecule type" value="Genomic_DNA"/>
</dbReference>
<evidence type="ECO:0000313" key="2">
    <source>
        <dbReference type="EMBL" id="GGR04582.1"/>
    </source>
</evidence>
<reference evidence="2" key="1">
    <citation type="journal article" date="2014" name="Int. J. Syst. Evol. Microbiol.">
        <title>Complete genome sequence of Corynebacterium casei LMG S-19264T (=DSM 44701T), isolated from a smear-ripened cheese.</title>
        <authorList>
            <consortium name="US DOE Joint Genome Institute (JGI-PGF)"/>
            <person name="Walter F."/>
            <person name="Albersmeier A."/>
            <person name="Kalinowski J."/>
            <person name="Ruckert C."/>
        </authorList>
    </citation>
    <scope>NUCLEOTIDE SEQUENCE</scope>
    <source>
        <strain evidence="2">JCM 31311</strain>
    </source>
</reference>
<dbReference type="Proteomes" id="UP000603865">
    <property type="component" value="Unassembled WGS sequence"/>
</dbReference>